<evidence type="ECO:0000256" key="1">
    <source>
        <dbReference type="ARBA" id="ARBA00022658"/>
    </source>
</evidence>
<feature type="transmembrane region" description="Helical" evidence="3">
    <location>
        <begin position="36"/>
        <end position="55"/>
    </location>
</feature>
<keyword evidence="6" id="KW-1185">Reference proteome</keyword>
<keyword evidence="3" id="KW-0472">Membrane</keyword>
<dbReference type="Proteomes" id="UP000282930">
    <property type="component" value="Chromosome"/>
</dbReference>
<dbReference type="InterPro" id="IPR058923">
    <property type="entry name" value="RCC1-like_dom"/>
</dbReference>
<protein>
    <recommendedName>
        <fullName evidence="4">RCC1-like domain-containing protein</fullName>
    </recommendedName>
</protein>
<dbReference type="InterPro" id="IPR051553">
    <property type="entry name" value="Ran_GTPase-activating"/>
</dbReference>
<dbReference type="InterPro" id="IPR000408">
    <property type="entry name" value="Reg_chr_condens"/>
</dbReference>
<evidence type="ECO:0000256" key="2">
    <source>
        <dbReference type="ARBA" id="ARBA00022737"/>
    </source>
</evidence>
<keyword evidence="1" id="KW-0344">Guanine-nucleotide releasing factor</keyword>
<evidence type="ECO:0000259" key="4">
    <source>
        <dbReference type="Pfam" id="PF25390"/>
    </source>
</evidence>
<evidence type="ECO:0000256" key="3">
    <source>
        <dbReference type="SAM" id="Phobius"/>
    </source>
</evidence>
<dbReference type="Gene3D" id="2.130.10.30">
    <property type="entry name" value="Regulator of chromosome condensation 1/beta-lactamase-inhibitor protein II"/>
    <property type="match status" value="4"/>
</dbReference>
<dbReference type="PANTHER" id="PTHR45982:SF1">
    <property type="entry name" value="REGULATOR OF CHROMOSOME CONDENSATION"/>
    <property type="match status" value="1"/>
</dbReference>
<organism evidence="5 6">
    <name type="scientific">Caldicellulosiruptor changbaiensis</name>
    <dbReference type="NCBI Taxonomy" id="1222016"/>
    <lineage>
        <taxon>Bacteria</taxon>
        <taxon>Bacillati</taxon>
        <taxon>Bacillota</taxon>
        <taxon>Bacillota incertae sedis</taxon>
        <taxon>Caldicellulosiruptorales</taxon>
        <taxon>Caldicellulosiruptoraceae</taxon>
        <taxon>Caldicellulosiruptor</taxon>
    </lineage>
</organism>
<sequence>MGGKSVDYTCKRKGWMSMISNARKNLKVRKKEKIKYILFLFLVSMILITLSTFYIKASNDMGKKIVYVDTGGNQNLAITENGELYEWELGGTLESRYLPTKVMEHVKIAKAGWAHVLAIDQSGNLYCWGNNEYGQLGDGTKESKTTPVKILGNVVAIAAGNYHSLAVTKNGDLYAWGLNDRGQLGNGTRVDCNKPIKIMTNVKDVAAGWYTSFAITKNGDLYGWGANEVGQLGDGSKIDKIKPVKIMSGVQSVSAGSNHVLALTKKGELYAWGYNNDSELGFDPGWGKNFSEKPVRVNFKDIKGISYIYAGESYSLLIDKNGVLWGLGRGYTDTIVIKNKFRQSNNGKLMEFKPVKIMSNVMLASGKLAVTKDKKLYIFCNNTGPFIFGAPERVDRPVLIMKNVSLCSAGADHSLALTKDGKLYGWGNNSYNQLGNGTKNPLCRPTKIDINVGEIIGILAGTQRSFLINKKGELFGWGSNINNTIDFSNNKIISKPKMVLKEIRQVDTNQNETFVVTKNGKMYALIFVVQAERDTLKWQIIKENRQKMYNITNNVDKISAGYQTLILKKDGTLYALKGKTSWKGSHTQIESYVIEKVLNNVVSMASGYDHCLAVTKDGSLYAWGSDPAHGEIGNGIAIPNLRIDKPVKVMDNVKMVAAGANRSFALTKNGEVYAWGFNLGTLGTDTDSWYEPRPVKVFEGAVWISCKGGHVLALTREGDLYGWGDNSLGQVGIGGIIIFKPTQVIIR</sequence>
<dbReference type="PANTHER" id="PTHR45982">
    <property type="entry name" value="REGULATOR OF CHROMOSOME CONDENSATION"/>
    <property type="match status" value="1"/>
</dbReference>
<keyword evidence="2" id="KW-0677">Repeat</keyword>
<proteinExistence type="predicted"/>
<keyword evidence="3" id="KW-0812">Transmembrane</keyword>
<dbReference type="EMBL" id="CP034791">
    <property type="protein sequence ID" value="AZT91029.1"/>
    <property type="molecule type" value="Genomic_DNA"/>
</dbReference>
<evidence type="ECO:0000313" key="6">
    <source>
        <dbReference type="Proteomes" id="UP000282930"/>
    </source>
</evidence>
<dbReference type="PROSITE" id="PS00626">
    <property type="entry name" value="RCC1_2"/>
    <property type="match status" value="1"/>
</dbReference>
<dbReference type="Pfam" id="PF25390">
    <property type="entry name" value="WD40_RLD"/>
    <property type="match status" value="1"/>
</dbReference>
<accession>A0A3T0D7V4</accession>
<dbReference type="SUPFAM" id="SSF50985">
    <property type="entry name" value="RCC1/BLIP-II"/>
    <property type="match status" value="3"/>
</dbReference>
<evidence type="ECO:0000313" key="5">
    <source>
        <dbReference type="EMBL" id="AZT91029.1"/>
    </source>
</evidence>
<dbReference type="PROSITE" id="PS50012">
    <property type="entry name" value="RCC1_3"/>
    <property type="match status" value="8"/>
</dbReference>
<name>A0A3T0D7V4_9FIRM</name>
<reference evidence="5 6" key="1">
    <citation type="submission" date="2018-12" db="EMBL/GenBank/DDBJ databases">
        <title>Genome sequence from the cellulolytic species, Caldicellulosiruptor changbaiensis.</title>
        <authorList>
            <person name="Blumer-Schuette S.E."/>
            <person name="Mendoza C."/>
        </authorList>
    </citation>
    <scope>NUCLEOTIDE SEQUENCE [LARGE SCALE GENOMIC DNA]</scope>
    <source>
        <strain evidence="5 6">CBS-Z</strain>
    </source>
</reference>
<dbReference type="PRINTS" id="PR00633">
    <property type="entry name" value="RCCNDNSATION"/>
</dbReference>
<dbReference type="Pfam" id="PF13540">
    <property type="entry name" value="RCC1_2"/>
    <property type="match status" value="4"/>
</dbReference>
<dbReference type="AlphaFoldDB" id="A0A3T0D7V4"/>
<gene>
    <name evidence="5" type="ORF">ELD05_10480</name>
</gene>
<dbReference type="KEGG" id="ccha:ELD05_10480"/>
<keyword evidence="3" id="KW-1133">Transmembrane helix</keyword>
<dbReference type="InterPro" id="IPR009091">
    <property type="entry name" value="RCC1/BLIP-II"/>
</dbReference>
<feature type="domain" description="RCC1-like" evidence="4">
    <location>
        <begin position="62"/>
        <end position="334"/>
    </location>
</feature>